<evidence type="ECO:0000256" key="1">
    <source>
        <dbReference type="ARBA" id="ARBA00022679"/>
    </source>
</evidence>
<dbReference type="Gene3D" id="3.40.47.10">
    <property type="match status" value="1"/>
</dbReference>
<dbReference type="InterPro" id="IPR016039">
    <property type="entry name" value="Thiolase-like"/>
</dbReference>
<dbReference type="InterPro" id="IPR013747">
    <property type="entry name" value="ACP_syn_III_C"/>
</dbReference>
<dbReference type="eggNOG" id="COG3425">
    <property type="taxonomic scope" value="Bacteria"/>
</dbReference>
<dbReference type="GO" id="GO:0004421">
    <property type="term" value="F:hydroxymethylglutaryl-CoA synthase activity"/>
    <property type="evidence" value="ECO:0007669"/>
    <property type="project" value="InterPro"/>
</dbReference>
<organism evidence="3 4">
    <name type="scientific">Roseiflexus castenholzii (strain DSM 13941 / HLO8)</name>
    <dbReference type="NCBI Taxonomy" id="383372"/>
    <lineage>
        <taxon>Bacteria</taxon>
        <taxon>Bacillati</taxon>
        <taxon>Chloroflexota</taxon>
        <taxon>Chloroflexia</taxon>
        <taxon>Chloroflexales</taxon>
        <taxon>Roseiflexineae</taxon>
        <taxon>Roseiflexaceae</taxon>
        <taxon>Roseiflexus</taxon>
    </lineage>
</organism>
<dbReference type="CDD" id="cd00827">
    <property type="entry name" value="init_cond_enzymes"/>
    <property type="match status" value="1"/>
</dbReference>
<keyword evidence="4" id="KW-1185">Reference proteome</keyword>
<reference evidence="3 4" key="1">
    <citation type="submission" date="2007-08" db="EMBL/GenBank/DDBJ databases">
        <title>Complete sequence of Roseiflexus castenholzii DSM 13941.</title>
        <authorList>
            <consortium name="US DOE Joint Genome Institute"/>
            <person name="Copeland A."/>
            <person name="Lucas S."/>
            <person name="Lapidus A."/>
            <person name="Barry K."/>
            <person name="Glavina del Rio T."/>
            <person name="Dalin E."/>
            <person name="Tice H."/>
            <person name="Pitluck S."/>
            <person name="Thompson L.S."/>
            <person name="Brettin T."/>
            <person name="Bruce D."/>
            <person name="Detter J.C."/>
            <person name="Han C."/>
            <person name="Tapia R."/>
            <person name="Schmutz J."/>
            <person name="Larimer F."/>
            <person name="Land M."/>
            <person name="Hauser L."/>
            <person name="Kyrpides N."/>
            <person name="Mikhailova N."/>
            <person name="Bryant D.A."/>
            <person name="Hanada S."/>
            <person name="Tsukatani Y."/>
            <person name="Richardson P."/>
        </authorList>
    </citation>
    <scope>NUCLEOTIDE SEQUENCE [LARGE SCALE GENOMIC DNA]</scope>
    <source>
        <strain evidence="4">DSM 13941 / HLO8</strain>
    </source>
</reference>
<dbReference type="OrthoDB" id="9785144at2"/>
<dbReference type="NCBIfam" id="TIGR00748">
    <property type="entry name" value="HMG_CoA_syn_Arc"/>
    <property type="match status" value="1"/>
</dbReference>
<dbReference type="RefSeq" id="WP_012119524.1">
    <property type="nucleotide sequence ID" value="NC_009767.1"/>
</dbReference>
<dbReference type="STRING" id="383372.Rcas_0982"/>
<dbReference type="KEGG" id="rca:Rcas_0982"/>
<evidence type="ECO:0000313" key="3">
    <source>
        <dbReference type="EMBL" id="ABU57094.1"/>
    </source>
</evidence>
<proteinExistence type="inferred from homology"/>
<protein>
    <submittedName>
        <fullName evidence="3">Putative hydroxymethylglutaryl-CoA synthase</fullName>
    </submittedName>
</protein>
<sequence>MMKPERPVGVVGYGAYIPRFRIAAREIARIWDGAGGTPVDSKSVPGPDEDTITMSIEAARNALARARIAPDRLSAVWVGSESHPYSVKPSGTLVAEALGATPWVSTADWEFACKAGSEALTAAMGMVGSGMAQYVLAIGADTAQGRPGDALEYTAAAGAAALLIGPAADAVAIIEGTTSYVTDTPDFFRRADTAYPVHGHRFTGEPAYFGTSRHAAEQLLRDLGAKPSDFTYAVFHQPNTRFPQTVARQLGFTPQQIAPGLLSPKIGNAYSAAALLGLCAILDVAKPGDTIFVTTYGSGAGSDAYALRVTDALPQRRERAPLTAAYLARETFVDYAVYARWRGKLVME</sequence>
<dbReference type="NCBIfam" id="NF003274">
    <property type="entry name" value="PRK04262.1"/>
    <property type="match status" value="1"/>
</dbReference>
<dbReference type="InterPro" id="IPR004656">
    <property type="entry name" value="HMG_CoA_Synthase"/>
</dbReference>
<feature type="domain" description="Beta-ketoacyl-[acyl-carrier-protein] synthase III C-terminal" evidence="2">
    <location>
        <begin position="221"/>
        <end position="308"/>
    </location>
</feature>
<dbReference type="PANTHER" id="PTHR43323">
    <property type="entry name" value="3-HYDROXY-3-METHYLGLUTARYL COENZYME A SYNTHASE"/>
    <property type="match status" value="1"/>
</dbReference>
<dbReference type="AlphaFoldDB" id="A7NHZ7"/>
<accession>A7NHZ7</accession>
<name>A7NHZ7_ROSCS</name>
<dbReference type="HOGENOM" id="CLU_039592_7_0_0"/>
<dbReference type="Pfam" id="PF08541">
    <property type="entry name" value="ACP_syn_III_C"/>
    <property type="match status" value="1"/>
</dbReference>
<dbReference type="EMBL" id="CP000804">
    <property type="protein sequence ID" value="ABU57094.1"/>
    <property type="molecule type" value="Genomic_DNA"/>
</dbReference>
<keyword evidence="1" id="KW-0808">Transferase</keyword>
<dbReference type="PANTHER" id="PTHR43323:SF2">
    <property type="entry name" value="HYDROXYMETHYLGLUTARYL-COA SYNTHASE"/>
    <property type="match status" value="1"/>
</dbReference>
<dbReference type="HAMAP" id="MF_01409">
    <property type="entry name" value="HMG_CoA_synth_arch"/>
    <property type="match status" value="1"/>
</dbReference>
<dbReference type="SUPFAM" id="SSF53901">
    <property type="entry name" value="Thiolase-like"/>
    <property type="match status" value="2"/>
</dbReference>
<dbReference type="GO" id="GO:0006084">
    <property type="term" value="P:acetyl-CoA metabolic process"/>
    <property type="evidence" value="ECO:0007669"/>
    <property type="project" value="TreeGrafter"/>
</dbReference>
<evidence type="ECO:0000259" key="2">
    <source>
        <dbReference type="Pfam" id="PF08541"/>
    </source>
</evidence>
<dbReference type="Proteomes" id="UP000000263">
    <property type="component" value="Chromosome"/>
</dbReference>
<evidence type="ECO:0000313" key="4">
    <source>
        <dbReference type="Proteomes" id="UP000000263"/>
    </source>
</evidence>
<gene>
    <name evidence="3" type="ordered locus">Rcas_0982</name>
</gene>